<keyword evidence="3" id="KW-1185">Reference proteome</keyword>
<dbReference type="InterPro" id="IPR036061">
    <property type="entry name" value="CheW-like_dom_sf"/>
</dbReference>
<proteinExistence type="predicted"/>
<dbReference type="Gene3D" id="2.40.50.180">
    <property type="entry name" value="CheA-289, Domain 4"/>
    <property type="match status" value="1"/>
</dbReference>
<sequence length="151" mass="15909">MAQAALPSAPVQCVIFRVGRTLQALPIDDVREILVPGSLTPSPGAPPHVLGLTQVRGNAVPVIDLAARLGLGHAETSPDRRLIVVSAGKGAAALLVDAVEEVTTARPEEFELVRIPGAARRVVLKHRDELVGWLMSAELVEPGQEREALAA</sequence>
<comment type="caution">
    <text evidence="2">The sequence shown here is derived from an EMBL/GenBank/DDBJ whole genome shotgun (WGS) entry which is preliminary data.</text>
</comment>
<dbReference type="GO" id="GO:0007165">
    <property type="term" value="P:signal transduction"/>
    <property type="evidence" value="ECO:0007669"/>
    <property type="project" value="InterPro"/>
</dbReference>
<organism evidence="2 3">
    <name type="scientific">Tepidiforma thermophila (strain KCTC 52669 / CGMCC 1.13589 / G233)</name>
    <dbReference type="NCBI Taxonomy" id="2761530"/>
    <lineage>
        <taxon>Bacteria</taxon>
        <taxon>Bacillati</taxon>
        <taxon>Chloroflexota</taxon>
        <taxon>Tepidiformia</taxon>
        <taxon>Tepidiformales</taxon>
        <taxon>Tepidiformaceae</taxon>
        <taxon>Tepidiforma</taxon>
    </lineage>
</organism>
<dbReference type="PANTHER" id="PTHR22617:SF23">
    <property type="entry name" value="CHEMOTAXIS PROTEIN CHEW"/>
    <property type="match status" value="1"/>
</dbReference>
<dbReference type="GO" id="GO:0006935">
    <property type="term" value="P:chemotaxis"/>
    <property type="evidence" value="ECO:0007669"/>
    <property type="project" value="InterPro"/>
</dbReference>
<dbReference type="AlphaFoldDB" id="A0A2A9HHF7"/>
<dbReference type="PROSITE" id="PS50851">
    <property type="entry name" value="CHEW"/>
    <property type="match status" value="1"/>
</dbReference>
<protein>
    <submittedName>
        <fullName evidence="2">Chemotaxis signal transduction protein</fullName>
    </submittedName>
</protein>
<evidence type="ECO:0000313" key="2">
    <source>
        <dbReference type="EMBL" id="PFG74386.1"/>
    </source>
</evidence>
<feature type="domain" description="CheW-like" evidence="1">
    <location>
        <begin position="10"/>
        <end position="145"/>
    </location>
</feature>
<dbReference type="InterPro" id="IPR039315">
    <property type="entry name" value="CheW"/>
</dbReference>
<dbReference type="PANTHER" id="PTHR22617">
    <property type="entry name" value="CHEMOTAXIS SENSOR HISTIDINE KINASE-RELATED"/>
    <property type="match status" value="1"/>
</dbReference>
<accession>A0A2A9HHF7</accession>
<dbReference type="EMBL" id="PDJQ01000001">
    <property type="protein sequence ID" value="PFG74386.1"/>
    <property type="molecule type" value="Genomic_DNA"/>
</dbReference>
<gene>
    <name evidence="2" type="ORF">A9A59_1609</name>
</gene>
<evidence type="ECO:0000313" key="3">
    <source>
        <dbReference type="Proteomes" id="UP000223071"/>
    </source>
</evidence>
<evidence type="ECO:0000259" key="1">
    <source>
        <dbReference type="PROSITE" id="PS50851"/>
    </source>
</evidence>
<dbReference type="SMART" id="SM00260">
    <property type="entry name" value="CheW"/>
    <property type="match status" value="1"/>
</dbReference>
<dbReference type="Gene3D" id="2.30.30.40">
    <property type="entry name" value="SH3 Domains"/>
    <property type="match status" value="1"/>
</dbReference>
<reference evidence="2 3" key="1">
    <citation type="submission" date="2017-09" db="EMBL/GenBank/DDBJ databases">
        <title>Sequencing the genomes of two abundant thermophiles in Great Basin hot springs: Thermocrinis jamiesonii and novel Chloroflexi Thermoflexus hugenholtzii.</title>
        <authorList>
            <person name="Hedlund B."/>
        </authorList>
    </citation>
    <scope>NUCLEOTIDE SEQUENCE [LARGE SCALE GENOMIC DNA]</scope>
    <source>
        <strain evidence="2 3">G233</strain>
    </source>
</reference>
<dbReference type="InterPro" id="IPR002545">
    <property type="entry name" value="CheW-lke_dom"/>
</dbReference>
<dbReference type="GO" id="GO:0005829">
    <property type="term" value="C:cytosol"/>
    <property type="evidence" value="ECO:0007669"/>
    <property type="project" value="TreeGrafter"/>
</dbReference>
<dbReference type="Proteomes" id="UP000223071">
    <property type="component" value="Unassembled WGS sequence"/>
</dbReference>
<dbReference type="RefSeq" id="WP_098503778.1">
    <property type="nucleotide sequence ID" value="NZ_PDJQ01000001.1"/>
</dbReference>
<dbReference type="Pfam" id="PF01584">
    <property type="entry name" value="CheW"/>
    <property type="match status" value="1"/>
</dbReference>
<dbReference type="SUPFAM" id="SSF50341">
    <property type="entry name" value="CheW-like"/>
    <property type="match status" value="1"/>
</dbReference>
<name>A0A2A9HHF7_TEPT2</name>